<protein>
    <submittedName>
        <fullName evidence="3">Unnamed protein product</fullName>
    </submittedName>
</protein>
<organism evidence="3 4">
    <name type="scientific">Aspergillus oryzae</name>
    <name type="common">Yellow koji mold</name>
    <dbReference type="NCBI Taxonomy" id="5062"/>
    <lineage>
        <taxon>Eukaryota</taxon>
        <taxon>Fungi</taxon>
        <taxon>Dikarya</taxon>
        <taxon>Ascomycota</taxon>
        <taxon>Pezizomycotina</taxon>
        <taxon>Eurotiomycetes</taxon>
        <taxon>Eurotiomycetidae</taxon>
        <taxon>Eurotiales</taxon>
        <taxon>Aspergillaceae</taxon>
        <taxon>Aspergillus</taxon>
        <taxon>Aspergillus subgen. Circumdati</taxon>
    </lineage>
</organism>
<dbReference type="InterPro" id="IPR011059">
    <property type="entry name" value="Metal-dep_hydrolase_composite"/>
</dbReference>
<gene>
    <name evidence="3" type="ORF">Aory04_001127100</name>
</gene>
<evidence type="ECO:0000313" key="3">
    <source>
        <dbReference type="EMBL" id="GMG36189.1"/>
    </source>
</evidence>
<name>A0AAN4YXC4_ASPOZ</name>
<dbReference type="Gene3D" id="2.30.40.10">
    <property type="entry name" value="Urease, subunit C, domain 1"/>
    <property type="match status" value="1"/>
</dbReference>
<accession>A0AAN4YXC4</accession>
<evidence type="ECO:0000313" key="4">
    <source>
        <dbReference type="Proteomes" id="UP001165205"/>
    </source>
</evidence>
<dbReference type="InterPro" id="IPR050287">
    <property type="entry name" value="MTA/SAH_deaminase"/>
</dbReference>
<dbReference type="SUPFAM" id="SSF51556">
    <property type="entry name" value="Metallo-dependent hydrolases"/>
    <property type="match status" value="1"/>
</dbReference>
<sequence>MLYTHATIITVDSNRRIIEDGAIRVENDLIADIGKTAALKTKYTDDEEYDLTGRIIIPGLISTHMHTAQTLLRGAADDLELVSWLCERIWVLQGNFTAEDGYAAARLSIGEMLKSGTTCFLESMVCKFDKCHRLGIGLIKAVRGPIVMDIAKYAKDDAWAMHPGLVEDRETSLLGTVKMWEKWNGKANDRIRVWFGARTPGG</sequence>
<dbReference type="InterPro" id="IPR032466">
    <property type="entry name" value="Metal_Hydrolase"/>
</dbReference>
<dbReference type="InterPro" id="IPR006680">
    <property type="entry name" value="Amidohydro-rel"/>
</dbReference>
<dbReference type="SUPFAM" id="SSF51338">
    <property type="entry name" value="Composite domain of metallo-dependent hydrolases"/>
    <property type="match status" value="1"/>
</dbReference>
<dbReference type="Pfam" id="PF01979">
    <property type="entry name" value="Amidohydro_1"/>
    <property type="match status" value="1"/>
</dbReference>
<comment type="caution">
    <text evidence="3">The sequence shown here is derived from an EMBL/GenBank/DDBJ whole genome shotgun (WGS) entry which is preliminary data.</text>
</comment>
<dbReference type="PANTHER" id="PTHR43794:SF11">
    <property type="entry name" value="AMIDOHYDROLASE-RELATED DOMAIN-CONTAINING PROTEIN"/>
    <property type="match status" value="1"/>
</dbReference>
<dbReference type="GO" id="GO:0016810">
    <property type="term" value="F:hydrolase activity, acting on carbon-nitrogen (but not peptide) bonds"/>
    <property type="evidence" value="ECO:0007669"/>
    <property type="project" value="InterPro"/>
</dbReference>
<dbReference type="AlphaFoldDB" id="A0AAN4YXC4"/>
<evidence type="ECO:0000256" key="1">
    <source>
        <dbReference type="ARBA" id="ARBA00022801"/>
    </source>
</evidence>
<evidence type="ECO:0000259" key="2">
    <source>
        <dbReference type="Pfam" id="PF01979"/>
    </source>
</evidence>
<dbReference type="EMBL" id="BSYA01000191">
    <property type="protein sequence ID" value="GMG36189.1"/>
    <property type="molecule type" value="Genomic_DNA"/>
</dbReference>
<dbReference type="PANTHER" id="PTHR43794">
    <property type="entry name" value="AMINOHYDROLASE SSNA-RELATED"/>
    <property type="match status" value="1"/>
</dbReference>
<dbReference type="Proteomes" id="UP001165205">
    <property type="component" value="Unassembled WGS sequence"/>
</dbReference>
<dbReference type="Gene3D" id="3.20.20.140">
    <property type="entry name" value="Metal-dependent hydrolases"/>
    <property type="match status" value="1"/>
</dbReference>
<reference evidence="3" key="1">
    <citation type="submission" date="2023-04" db="EMBL/GenBank/DDBJ databases">
        <title>Aspergillus oryzae NBRC 4228.</title>
        <authorList>
            <person name="Ichikawa N."/>
            <person name="Sato H."/>
            <person name="Tonouchi N."/>
        </authorList>
    </citation>
    <scope>NUCLEOTIDE SEQUENCE</scope>
    <source>
        <strain evidence="3">NBRC 4228</strain>
    </source>
</reference>
<proteinExistence type="predicted"/>
<feature type="domain" description="Amidohydrolase-related" evidence="2">
    <location>
        <begin position="55"/>
        <end position="198"/>
    </location>
</feature>
<keyword evidence="1" id="KW-0378">Hydrolase</keyword>